<proteinExistence type="predicted"/>
<feature type="transmembrane region" description="Helical" evidence="1">
    <location>
        <begin position="159"/>
        <end position="179"/>
    </location>
</feature>
<evidence type="ECO:0000256" key="1">
    <source>
        <dbReference type="SAM" id="Phobius"/>
    </source>
</evidence>
<feature type="domain" description="Phosphatidic acid phosphatase type 2/haloperoxidase" evidence="2">
    <location>
        <begin position="86"/>
        <end position="200"/>
    </location>
</feature>
<reference evidence="3 4" key="1">
    <citation type="submission" date="2018-05" db="EMBL/GenBank/DDBJ databases">
        <title>Genomic Encyclopedia of Type Strains, Phase IV (KMG-IV): sequencing the most valuable type-strain genomes for metagenomic binning, comparative biology and taxonomic classification.</title>
        <authorList>
            <person name="Goeker M."/>
        </authorList>
    </citation>
    <scope>NUCLEOTIDE SEQUENCE [LARGE SCALE GENOMIC DNA]</scope>
    <source>
        <strain evidence="3 4">DSM 18773</strain>
    </source>
</reference>
<feature type="transmembrane region" description="Helical" evidence="1">
    <location>
        <begin position="61"/>
        <end position="82"/>
    </location>
</feature>
<dbReference type="Pfam" id="PF01569">
    <property type="entry name" value="PAP2"/>
    <property type="match status" value="1"/>
</dbReference>
<dbReference type="Gene3D" id="1.20.144.10">
    <property type="entry name" value="Phosphatidic acid phosphatase type 2/haloperoxidase"/>
    <property type="match status" value="2"/>
</dbReference>
<dbReference type="PANTHER" id="PTHR14969:SF13">
    <property type="entry name" value="AT30094P"/>
    <property type="match status" value="1"/>
</dbReference>
<feature type="transmembrane region" description="Helical" evidence="1">
    <location>
        <begin position="89"/>
        <end position="109"/>
    </location>
</feature>
<dbReference type="RefSeq" id="WP_109687442.1">
    <property type="nucleotide sequence ID" value="NZ_QGGL01000004.1"/>
</dbReference>
<dbReference type="CDD" id="cd03392">
    <property type="entry name" value="PAP2_like_2"/>
    <property type="match status" value="1"/>
</dbReference>
<keyword evidence="1" id="KW-0812">Transmembrane</keyword>
<gene>
    <name evidence="3" type="ORF">C7459_104189</name>
</gene>
<evidence type="ECO:0000259" key="2">
    <source>
        <dbReference type="SMART" id="SM00014"/>
    </source>
</evidence>
<feature type="transmembrane region" description="Helical" evidence="1">
    <location>
        <begin position="185"/>
        <end position="203"/>
    </location>
</feature>
<dbReference type="Proteomes" id="UP000245634">
    <property type="component" value="Unassembled WGS sequence"/>
</dbReference>
<dbReference type="EMBL" id="QGGL01000004">
    <property type="protein sequence ID" value="PWK14984.1"/>
    <property type="molecule type" value="Genomic_DNA"/>
</dbReference>
<evidence type="ECO:0000313" key="4">
    <source>
        <dbReference type="Proteomes" id="UP000245634"/>
    </source>
</evidence>
<dbReference type="AlphaFoldDB" id="A0A316DFN1"/>
<keyword evidence="1" id="KW-1133">Transmembrane helix</keyword>
<dbReference type="OrthoDB" id="9789113at2"/>
<name>A0A316DFN1_9BACL</name>
<evidence type="ECO:0000313" key="3">
    <source>
        <dbReference type="EMBL" id="PWK14984.1"/>
    </source>
</evidence>
<keyword evidence="1" id="KW-0472">Membrane</keyword>
<dbReference type="InterPro" id="IPR000326">
    <property type="entry name" value="PAP2/HPO"/>
</dbReference>
<dbReference type="PANTHER" id="PTHR14969">
    <property type="entry name" value="SPHINGOSINE-1-PHOSPHATE PHOSPHOHYDROLASE"/>
    <property type="match status" value="1"/>
</dbReference>
<dbReference type="SUPFAM" id="SSF48317">
    <property type="entry name" value="Acid phosphatase/Vanadium-dependent haloperoxidase"/>
    <property type="match status" value="1"/>
</dbReference>
<dbReference type="InterPro" id="IPR036938">
    <property type="entry name" value="PAP2/HPO_sf"/>
</dbReference>
<organism evidence="3 4">
    <name type="scientific">Tumebacillus permanentifrigoris</name>
    <dbReference type="NCBI Taxonomy" id="378543"/>
    <lineage>
        <taxon>Bacteria</taxon>
        <taxon>Bacillati</taxon>
        <taxon>Bacillota</taxon>
        <taxon>Bacilli</taxon>
        <taxon>Bacillales</taxon>
        <taxon>Alicyclobacillaceae</taxon>
        <taxon>Tumebacillus</taxon>
    </lineage>
</organism>
<protein>
    <submittedName>
        <fullName evidence="3">Undecaprenyl-diphosphatase</fullName>
    </submittedName>
</protein>
<keyword evidence="4" id="KW-1185">Reference proteome</keyword>
<feature type="transmembrane region" description="Helical" evidence="1">
    <location>
        <begin position="129"/>
        <end position="147"/>
    </location>
</feature>
<comment type="caution">
    <text evidence="3">The sequence shown here is derived from an EMBL/GenBank/DDBJ whole genome shotgun (WGS) entry which is preliminary data.</text>
</comment>
<dbReference type="SMART" id="SM00014">
    <property type="entry name" value="acidPPc"/>
    <property type="match status" value="1"/>
</dbReference>
<sequence>MLKWKLTQALLLTLLAVVGFGLLTILTFGEQLQAFDTQVITWVQGWESPALTTTMKLFSDLGSTLGVVIVTILILGYLYFVLRHRSEYLLFFVVVAGSAGLNQAMKLVFHRLRPDLHRLAEASGYSFPSGHSMSAFALYGILTFLLWRHISTRWGRALILIVGVAITLVIGLSRIYLGVHYPTDVLGGYLAGGFWLAASMWVYQSVAESRSALVRPM</sequence>
<accession>A0A316DFN1</accession>